<evidence type="ECO:0000313" key="9">
    <source>
        <dbReference type="Proteomes" id="UP000785200"/>
    </source>
</evidence>
<dbReference type="EMBL" id="VNKQ01000004">
    <property type="protein sequence ID" value="KAG0651521.1"/>
    <property type="molecule type" value="Genomic_DNA"/>
</dbReference>
<sequence>VYSIPFGVSLEVSFPNTIAGGSALAVIWILIGITIVVVCARLWTQARVTYQLGLSDALMAMSIATLISMASLITVQYHYGWGRHFAYLSPRNGREALRYNAIGQAFGIMGSTWGRLSFIVLMIKLFGTNQARRTALWCLFAVQIVFNGIIVICLYAQCTDIRSLWDFDIPDTCWNADIQTYLGYAHTAFNGATDLFLTFLPATILWTLQMKTKLKMGLCVLLGLSLFAFVAVIMKLVKLRALSERGDYTYNTVQMFVWVITEGCLVDIAASVPLIRPLFTSSGINSTTNTFEMTARSYGQQKGISSSRAFTGRIVNNAVKLSDGGSEEDILPMHGTYPDDGAIMKQTSYAVEYDVEKQRQRGHVTVSSSGDRLE</sequence>
<reference evidence="8" key="1">
    <citation type="submission" date="2019-07" db="EMBL/GenBank/DDBJ databases">
        <title>Hyphodiscus hymeniophilus genome sequencing and assembly.</title>
        <authorList>
            <person name="Kramer G."/>
            <person name="Nodwell J."/>
        </authorList>
    </citation>
    <scope>NUCLEOTIDE SEQUENCE</scope>
    <source>
        <strain evidence="8">ATCC 34498</strain>
    </source>
</reference>
<dbReference type="GO" id="GO:0016020">
    <property type="term" value="C:membrane"/>
    <property type="evidence" value="ECO:0007669"/>
    <property type="project" value="UniProtKB-SubCell"/>
</dbReference>
<evidence type="ECO:0000256" key="6">
    <source>
        <dbReference type="SAM" id="Phobius"/>
    </source>
</evidence>
<feature type="domain" description="Rhodopsin" evidence="7">
    <location>
        <begin position="40"/>
        <end position="280"/>
    </location>
</feature>
<evidence type="ECO:0000313" key="8">
    <source>
        <dbReference type="EMBL" id="KAG0651521.1"/>
    </source>
</evidence>
<organism evidence="8 9">
    <name type="scientific">Hyphodiscus hymeniophilus</name>
    <dbReference type="NCBI Taxonomy" id="353542"/>
    <lineage>
        <taxon>Eukaryota</taxon>
        <taxon>Fungi</taxon>
        <taxon>Dikarya</taxon>
        <taxon>Ascomycota</taxon>
        <taxon>Pezizomycotina</taxon>
        <taxon>Leotiomycetes</taxon>
        <taxon>Helotiales</taxon>
        <taxon>Hyphodiscaceae</taxon>
        <taxon>Hyphodiscus</taxon>
    </lineage>
</organism>
<feature type="transmembrane region" description="Helical" evidence="6">
    <location>
        <begin position="218"/>
        <end position="236"/>
    </location>
</feature>
<dbReference type="InterPro" id="IPR049326">
    <property type="entry name" value="Rhodopsin_dom_fungi"/>
</dbReference>
<dbReference type="Proteomes" id="UP000785200">
    <property type="component" value="Unassembled WGS sequence"/>
</dbReference>
<accession>A0A9P6VNB1</accession>
<comment type="similarity">
    <text evidence="5">Belongs to the SAT4 family.</text>
</comment>
<feature type="transmembrane region" description="Helical" evidence="6">
    <location>
        <begin position="184"/>
        <end position="206"/>
    </location>
</feature>
<keyword evidence="9" id="KW-1185">Reference proteome</keyword>
<gene>
    <name evidence="8" type="ORF">D0Z07_1950</name>
</gene>
<dbReference type="OrthoDB" id="5429740at2759"/>
<dbReference type="PANTHER" id="PTHR33048">
    <property type="entry name" value="PTH11-LIKE INTEGRAL MEMBRANE PROTEIN (AFU_ORTHOLOGUE AFUA_5G11245)"/>
    <property type="match status" value="1"/>
</dbReference>
<evidence type="ECO:0000259" key="7">
    <source>
        <dbReference type="Pfam" id="PF20684"/>
    </source>
</evidence>
<evidence type="ECO:0000256" key="5">
    <source>
        <dbReference type="ARBA" id="ARBA00038359"/>
    </source>
</evidence>
<feature type="transmembrane region" description="Helical" evidence="6">
    <location>
        <begin position="99"/>
        <end position="123"/>
    </location>
</feature>
<keyword evidence="4 6" id="KW-0472">Membrane</keyword>
<proteinExistence type="inferred from homology"/>
<protein>
    <recommendedName>
        <fullName evidence="7">Rhodopsin domain-containing protein</fullName>
    </recommendedName>
</protein>
<dbReference type="PANTHER" id="PTHR33048:SF47">
    <property type="entry name" value="INTEGRAL MEMBRANE PROTEIN-RELATED"/>
    <property type="match status" value="1"/>
</dbReference>
<comment type="caution">
    <text evidence="8">The sequence shown here is derived from an EMBL/GenBank/DDBJ whole genome shotgun (WGS) entry which is preliminary data.</text>
</comment>
<feature type="transmembrane region" description="Helical" evidence="6">
    <location>
        <begin position="56"/>
        <end position="79"/>
    </location>
</feature>
<evidence type="ECO:0000256" key="1">
    <source>
        <dbReference type="ARBA" id="ARBA00004141"/>
    </source>
</evidence>
<feature type="transmembrane region" description="Helical" evidence="6">
    <location>
        <begin position="135"/>
        <end position="157"/>
    </location>
</feature>
<dbReference type="Pfam" id="PF20684">
    <property type="entry name" value="Fung_rhodopsin"/>
    <property type="match status" value="1"/>
</dbReference>
<evidence type="ECO:0000256" key="2">
    <source>
        <dbReference type="ARBA" id="ARBA00022692"/>
    </source>
</evidence>
<evidence type="ECO:0000256" key="3">
    <source>
        <dbReference type="ARBA" id="ARBA00022989"/>
    </source>
</evidence>
<feature type="transmembrane region" description="Helical" evidence="6">
    <location>
        <begin position="20"/>
        <end position="44"/>
    </location>
</feature>
<name>A0A9P6VNB1_9HELO</name>
<dbReference type="AlphaFoldDB" id="A0A9P6VNB1"/>
<dbReference type="InterPro" id="IPR052337">
    <property type="entry name" value="SAT4-like"/>
</dbReference>
<feature type="non-terminal residue" evidence="8">
    <location>
        <position position="374"/>
    </location>
</feature>
<evidence type="ECO:0000256" key="4">
    <source>
        <dbReference type="ARBA" id="ARBA00023136"/>
    </source>
</evidence>
<comment type="subcellular location">
    <subcellularLocation>
        <location evidence="1">Membrane</location>
        <topology evidence="1">Multi-pass membrane protein</topology>
    </subcellularLocation>
</comment>
<keyword evidence="2 6" id="KW-0812">Transmembrane</keyword>
<keyword evidence="3 6" id="KW-1133">Transmembrane helix</keyword>